<accession>A0A0E9SAE4</accession>
<proteinExistence type="predicted"/>
<dbReference type="AlphaFoldDB" id="A0A0E9SAE4"/>
<reference evidence="1" key="2">
    <citation type="journal article" date="2015" name="Fish Shellfish Immunol.">
        <title>Early steps in the European eel (Anguilla anguilla)-Vibrio vulnificus interaction in the gills: Role of the RtxA13 toxin.</title>
        <authorList>
            <person name="Callol A."/>
            <person name="Pajuelo D."/>
            <person name="Ebbesson L."/>
            <person name="Teles M."/>
            <person name="MacKenzie S."/>
            <person name="Amaro C."/>
        </authorList>
    </citation>
    <scope>NUCLEOTIDE SEQUENCE</scope>
</reference>
<protein>
    <submittedName>
        <fullName evidence="1">Uncharacterized protein</fullName>
    </submittedName>
</protein>
<evidence type="ECO:0000313" key="1">
    <source>
        <dbReference type="EMBL" id="JAH38226.1"/>
    </source>
</evidence>
<name>A0A0E9SAE4_ANGAN</name>
<sequence length="21" mass="2452">MRLFHFDMLFFALAAVVVPVK</sequence>
<dbReference type="EMBL" id="GBXM01070351">
    <property type="protein sequence ID" value="JAH38226.1"/>
    <property type="molecule type" value="Transcribed_RNA"/>
</dbReference>
<reference evidence="1" key="1">
    <citation type="submission" date="2014-11" db="EMBL/GenBank/DDBJ databases">
        <authorList>
            <person name="Amaro Gonzalez C."/>
        </authorList>
    </citation>
    <scope>NUCLEOTIDE SEQUENCE</scope>
</reference>
<organism evidence="1">
    <name type="scientific">Anguilla anguilla</name>
    <name type="common">European freshwater eel</name>
    <name type="synonym">Muraena anguilla</name>
    <dbReference type="NCBI Taxonomy" id="7936"/>
    <lineage>
        <taxon>Eukaryota</taxon>
        <taxon>Metazoa</taxon>
        <taxon>Chordata</taxon>
        <taxon>Craniata</taxon>
        <taxon>Vertebrata</taxon>
        <taxon>Euteleostomi</taxon>
        <taxon>Actinopterygii</taxon>
        <taxon>Neopterygii</taxon>
        <taxon>Teleostei</taxon>
        <taxon>Anguilliformes</taxon>
        <taxon>Anguillidae</taxon>
        <taxon>Anguilla</taxon>
    </lineage>
</organism>